<evidence type="ECO:0000313" key="2">
    <source>
        <dbReference type="EMBL" id="GAA3366864.1"/>
    </source>
</evidence>
<name>A0ABP6S3D4_9PSEU</name>
<protein>
    <submittedName>
        <fullName evidence="2">Uncharacterized protein</fullName>
    </submittedName>
</protein>
<sequence>MFSRWKPCRPSPESGPPSQTWCISRGISSVSGSGTGGRGAHRARCTGDRCELTTERGSAISASGAISACVGLPCGRAMSSDRNMLMMRSAGRLE</sequence>
<reference evidence="3" key="1">
    <citation type="journal article" date="2019" name="Int. J. Syst. Evol. Microbiol.">
        <title>The Global Catalogue of Microorganisms (GCM) 10K type strain sequencing project: providing services to taxonomists for standard genome sequencing and annotation.</title>
        <authorList>
            <consortium name="The Broad Institute Genomics Platform"/>
            <consortium name="The Broad Institute Genome Sequencing Center for Infectious Disease"/>
            <person name="Wu L."/>
            <person name="Ma J."/>
        </authorList>
    </citation>
    <scope>NUCLEOTIDE SEQUENCE [LARGE SCALE GENOMIC DNA]</scope>
    <source>
        <strain evidence="3">JCM 9687</strain>
    </source>
</reference>
<evidence type="ECO:0000256" key="1">
    <source>
        <dbReference type="SAM" id="MobiDB-lite"/>
    </source>
</evidence>
<feature type="region of interest" description="Disordered" evidence="1">
    <location>
        <begin position="1"/>
        <end position="45"/>
    </location>
</feature>
<dbReference type="Proteomes" id="UP001500483">
    <property type="component" value="Unassembled WGS sequence"/>
</dbReference>
<keyword evidence="3" id="KW-1185">Reference proteome</keyword>
<proteinExistence type="predicted"/>
<organism evidence="2 3">
    <name type="scientific">Saccharopolyspora gregorii</name>
    <dbReference type="NCBI Taxonomy" id="33914"/>
    <lineage>
        <taxon>Bacteria</taxon>
        <taxon>Bacillati</taxon>
        <taxon>Actinomycetota</taxon>
        <taxon>Actinomycetes</taxon>
        <taxon>Pseudonocardiales</taxon>
        <taxon>Pseudonocardiaceae</taxon>
        <taxon>Saccharopolyspora</taxon>
    </lineage>
</organism>
<comment type="caution">
    <text evidence="2">The sequence shown here is derived from an EMBL/GenBank/DDBJ whole genome shotgun (WGS) entry which is preliminary data.</text>
</comment>
<feature type="compositionally biased region" description="Low complexity" evidence="1">
    <location>
        <begin position="22"/>
        <end position="32"/>
    </location>
</feature>
<evidence type="ECO:0000313" key="3">
    <source>
        <dbReference type="Proteomes" id="UP001500483"/>
    </source>
</evidence>
<accession>A0ABP6S3D4</accession>
<gene>
    <name evidence="2" type="ORF">GCM10020366_71960</name>
</gene>
<dbReference type="EMBL" id="BAAAYK010000047">
    <property type="protein sequence ID" value="GAA3366864.1"/>
    <property type="molecule type" value="Genomic_DNA"/>
</dbReference>